<feature type="transmembrane region" description="Helical" evidence="2">
    <location>
        <begin position="421"/>
        <end position="438"/>
    </location>
</feature>
<dbReference type="AlphaFoldDB" id="A0A511KEH6"/>
<feature type="compositionally biased region" description="Basic and acidic residues" evidence="1">
    <location>
        <begin position="296"/>
        <end position="322"/>
    </location>
</feature>
<dbReference type="Proteomes" id="UP000321518">
    <property type="component" value="Unassembled WGS sequence"/>
</dbReference>
<organism evidence="3 4">
    <name type="scientific">Rhodotorula toruloides</name>
    <name type="common">Yeast</name>
    <name type="synonym">Rhodosporidium toruloides</name>
    <dbReference type="NCBI Taxonomy" id="5286"/>
    <lineage>
        <taxon>Eukaryota</taxon>
        <taxon>Fungi</taxon>
        <taxon>Dikarya</taxon>
        <taxon>Basidiomycota</taxon>
        <taxon>Pucciniomycotina</taxon>
        <taxon>Microbotryomycetes</taxon>
        <taxon>Sporidiobolales</taxon>
        <taxon>Sporidiobolaceae</taxon>
        <taxon>Rhodotorula</taxon>
    </lineage>
</organism>
<evidence type="ECO:0000313" key="3">
    <source>
        <dbReference type="EMBL" id="GEM08777.1"/>
    </source>
</evidence>
<protein>
    <submittedName>
        <fullName evidence="3">Uncharacterized protein</fullName>
    </submittedName>
</protein>
<reference evidence="3 4" key="1">
    <citation type="submission" date="2019-07" db="EMBL/GenBank/DDBJ databases">
        <title>Rhodotorula toruloides NBRC10032 genome sequencing.</title>
        <authorList>
            <person name="Shida Y."/>
            <person name="Takaku H."/>
            <person name="Ogasawara W."/>
            <person name="Mori K."/>
        </authorList>
    </citation>
    <scope>NUCLEOTIDE SEQUENCE [LARGE SCALE GENOMIC DNA]</scope>
    <source>
        <strain evidence="3 4">NBRC10032</strain>
    </source>
</reference>
<comment type="caution">
    <text evidence="3">The sequence shown here is derived from an EMBL/GenBank/DDBJ whole genome shotgun (WGS) entry which is preliminary data.</text>
</comment>
<keyword evidence="2" id="KW-0812">Transmembrane</keyword>
<keyword evidence="2" id="KW-0472">Membrane</keyword>
<dbReference type="EMBL" id="BJWK01000006">
    <property type="protein sequence ID" value="GEM08777.1"/>
    <property type="molecule type" value="Genomic_DNA"/>
</dbReference>
<sequence length="479" mass="52227">MAGKLSRDELRQRYNAATRAFLVRDYTATASTLHDALARCPRLPPSAWFDELRDAGVTLPLEEIRRRLEILQITFLATVRSSPAALSPASNLTPLLDLPPAKLVKALWKNLISTDRQAVPSVEVLDSEDDILPTPSAAYLHPSLAVSLALAALKLDEPRLARAIAEAWFGSVSEDVERMVWETSGTVDWEGGEFSLDGVGGLGASSMLGAADKQKPDGRKQLVGPWLKLLDLVVLHVLPKLGEWEAAGDFVRLQGQENGGWVPDQRVEATLHRLAELQQEEVQLAAARVQRQKDLELAKQKRASEARRSSDKGKERTRDSSSFRDPPSSGSSGPSSPTKASKQPRSKSNSPRSSNSPKPSPSLPYSSSSSAPSSFAGMRDSLSSYLSHSPSPPAPSHPPRQRSSPLSSFVSYLRNHYSTDPVRLLSIICFIFAFMTWARRRMALRRARGQGRLGVLDAMRLAAAKVGETIGMATKITAL</sequence>
<accession>A0A511KEH6</accession>
<feature type="region of interest" description="Disordered" evidence="1">
    <location>
        <begin position="296"/>
        <end position="406"/>
    </location>
</feature>
<name>A0A511KEH6_RHOTO</name>
<evidence type="ECO:0000313" key="4">
    <source>
        <dbReference type="Proteomes" id="UP000321518"/>
    </source>
</evidence>
<gene>
    <name evidence="3" type="ORF">Rt10032_c06g2794</name>
</gene>
<keyword evidence="2" id="KW-1133">Transmembrane helix</keyword>
<dbReference type="OrthoDB" id="3981028at2759"/>
<feature type="compositionally biased region" description="Low complexity" evidence="1">
    <location>
        <begin position="323"/>
        <end position="374"/>
    </location>
</feature>
<proteinExistence type="predicted"/>
<evidence type="ECO:0000256" key="2">
    <source>
        <dbReference type="SAM" id="Phobius"/>
    </source>
</evidence>
<evidence type="ECO:0000256" key="1">
    <source>
        <dbReference type="SAM" id="MobiDB-lite"/>
    </source>
</evidence>